<gene>
    <name evidence="1" type="ORF">L227DRAFT_532605</name>
</gene>
<protein>
    <recommendedName>
        <fullName evidence="3">F-box domain-containing protein</fullName>
    </recommendedName>
</protein>
<evidence type="ECO:0000313" key="1">
    <source>
        <dbReference type="EMBL" id="RPD56060.1"/>
    </source>
</evidence>
<dbReference type="OrthoDB" id="2756410at2759"/>
<evidence type="ECO:0008006" key="3">
    <source>
        <dbReference type="Google" id="ProtNLM"/>
    </source>
</evidence>
<dbReference type="EMBL" id="ML122291">
    <property type="protein sequence ID" value="RPD56060.1"/>
    <property type="molecule type" value="Genomic_DNA"/>
</dbReference>
<organism evidence="1 2">
    <name type="scientific">Lentinus tigrinus ALCF2SS1-6</name>
    <dbReference type="NCBI Taxonomy" id="1328759"/>
    <lineage>
        <taxon>Eukaryota</taxon>
        <taxon>Fungi</taxon>
        <taxon>Dikarya</taxon>
        <taxon>Basidiomycota</taxon>
        <taxon>Agaricomycotina</taxon>
        <taxon>Agaricomycetes</taxon>
        <taxon>Polyporales</taxon>
        <taxon>Polyporaceae</taxon>
        <taxon>Lentinus</taxon>
    </lineage>
</organism>
<proteinExistence type="predicted"/>
<dbReference type="AlphaFoldDB" id="A0A5C2RYD6"/>
<sequence length="446" mass="50429">MAPSNVKRARFEAKNDLVAEEKKTPLTITDLPTELIDMIFNEMDIPSIKSTDPVPISIRPSTLTCRTIRNVAVNYLTFTHCYINGTDDLDHFLRFLRHCDRARRTVRMLRLDNAVLDATRVNDIKQVFPNLVDIMLKDITCDPPSIHANANGQPGQPAAPPLAPPRRLDQLHIMCTRATSGWSLSGMMHTLSLLRVEPQVLYVSTEHCGYSEDAFDPRCVVGLSAVPNLVVCFHDPESSTPIAGLLDALSHTLDPNVLQSVEVQYDSKETLRALGAMLERVGRNVIKLTIKPHAPSTFQQRQAWVDPFDDWRLLDIRPCQKLVYLSLHIYVRRKKNVSKALSLPGAGLIANYAPPATFRKVVIHLHDLPRATTLGNRSVLKLQEFDKVLTQDRFPHVRQLYLDVGITEDLYDTPDYREECRAAARRALPRLGARGLLEVLVQRWFE</sequence>
<dbReference type="Proteomes" id="UP000313359">
    <property type="component" value="Unassembled WGS sequence"/>
</dbReference>
<keyword evidence="2" id="KW-1185">Reference proteome</keyword>
<reference evidence="1" key="1">
    <citation type="journal article" date="2018" name="Genome Biol. Evol.">
        <title>Genomics and development of Lentinus tigrinus, a white-rot wood-decaying mushroom with dimorphic fruiting bodies.</title>
        <authorList>
            <person name="Wu B."/>
            <person name="Xu Z."/>
            <person name="Knudson A."/>
            <person name="Carlson A."/>
            <person name="Chen N."/>
            <person name="Kovaka S."/>
            <person name="LaButti K."/>
            <person name="Lipzen A."/>
            <person name="Pennachio C."/>
            <person name="Riley R."/>
            <person name="Schakwitz W."/>
            <person name="Umezawa K."/>
            <person name="Ohm R.A."/>
            <person name="Grigoriev I.V."/>
            <person name="Nagy L.G."/>
            <person name="Gibbons J."/>
            <person name="Hibbett D."/>
        </authorList>
    </citation>
    <scope>NUCLEOTIDE SEQUENCE [LARGE SCALE GENOMIC DNA]</scope>
    <source>
        <strain evidence="1">ALCF2SS1-6</strain>
    </source>
</reference>
<accession>A0A5C2RYD6</accession>
<name>A0A5C2RYD6_9APHY</name>
<evidence type="ECO:0000313" key="2">
    <source>
        <dbReference type="Proteomes" id="UP000313359"/>
    </source>
</evidence>